<dbReference type="RefSeq" id="WP_046944468.1">
    <property type="nucleotide sequence ID" value="NZ_CP028370.1"/>
</dbReference>
<name>A0AB73LYA2_9LEPT</name>
<accession>A0AB73LYA2</accession>
<evidence type="ECO:0000313" key="1">
    <source>
        <dbReference type="EMBL" id="ONF93616.1"/>
    </source>
</evidence>
<organism evidence="1 2">
    <name type="scientific">Leptospira santarosai</name>
    <dbReference type="NCBI Taxonomy" id="28183"/>
    <lineage>
        <taxon>Bacteria</taxon>
        <taxon>Pseudomonadati</taxon>
        <taxon>Spirochaetota</taxon>
        <taxon>Spirochaetia</taxon>
        <taxon>Leptospirales</taxon>
        <taxon>Leptospiraceae</taxon>
        <taxon>Leptospira</taxon>
    </lineage>
</organism>
<comment type="caution">
    <text evidence="1">The sequence shown here is derived from an EMBL/GenBank/DDBJ whole genome shotgun (WGS) entry which is preliminary data.</text>
</comment>
<protein>
    <submittedName>
        <fullName evidence="1">Uncharacterized protein</fullName>
    </submittedName>
</protein>
<evidence type="ECO:0000313" key="2">
    <source>
        <dbReference type="Proteomes" id="UP000189337"/>
    </source>
</evidence>
<dbReference type="AlphaFoldDB" id="A0AB73LYA2"/>
<proteinExistence type="predicted"/>
<dbReference type="EMBL" id="MTSU01000004">
    <property type="protein sequence ID" value="ONF93616.1"/>
    <property type="molecule type" value="Genomic_DNA"/>
</dbReference>
<gene>
    <name evidence="1" type="ORF">BWD14_05985</name>
</gene>
<reference evidence="1 2" key="1">
    <citation type="submission" date="2017-01" db="EMBL/GenBank/DDBJ databases">
        <title>Comparative genomic analysis of Brazilian Leptospira santarosai.</title>
        <authorList>
            <person name="Moreno L.Z."/>
            <person name="Miraglia F."/>
            <person name="Kremer F.S."/>
            <person name="Eslabao M.R."/>
            <person name="Lilenbaum W."/>
            <person name="Dellagostin O.A."/>
            <person name="Moreno A.M."/>
        </authorList>
    </citation>
    <scope>NUCLEOTIDE SEQUENCE [LARGE SCALE GENOMIC DNA]</scope>
    <source>
        <strain evidence="1 2">M52/8-19</strain>
    </source>
</reference>
<sequence>MTKRGFNCQRDVICGNSHDFSKAIEEPISFQVLGQAPIRMECKTNTKNKKDKSKSPVKTGAFGFLRKIGSRF</sequence>
<dbReference type="Proteomes" id="UP000189337">
    <property type="component" value="Unassembled WGS sequence"/>
</dbReference>